<dbReference type="InterPro" id="IPR052157">
    <property type="entry name" value="BCAA_transport_permease"/>
</dbReference>
<evidence type="ECO:0000256" key="5">
    <source>
        <dbReference type="ARBA" id="ARBA00022970"/>
    </source>
</evidence>
<keyword evidence="3" id="KW-1003">Cell membrane</keyword>
<dbReference type="GO" id="GO:0005886">
    <property type="term" value="C:plasma membrane"/>
    <property type="evidence" value="ECO:0007669"/>
    <property type="project" value="UniProtKB-SubCell"/>
</dbReference>
<evidence type="ECO:0000313" key="12">
    <source>
        <dbReference type="EMBL" id="HGU42071.1"/>
    </source>
</evidence>
<feature type="transmembrane region" description="Helical" evidence="9">
    <location>
        <begin position="33"/>
        <end position="50"/>
    </location>
</feature>
<dbReference type="Proteomes" id="UP000077096">
    <property type="component" value="Chromosome"/>
</dbReference>
<evidence type="ECO:0000256" key="3">
    <source>
        <dbReference type="ARBA" id="ARBA00022475"/>
    </source>
</evidence>
<dbReference type="GO" id="GO:0006865">
    <property type="term" value="P:amino acid transport"/>
    <property type="evidence" value="ECO:0007669"/>
    <property type="project" value="UniProtKB-KW"/>
</dbReference>
<feature type="transmembrane region" description="Helical" evidence="9">
    <location>
        <begin position="88"/>
        <end position="111"/>
    </location>
</feature>
<evidence type="ECO:0000256" key="4">
    <source>
        <dbReference type="ARBA" id="ARBA00022692"/>
    </source>
</evidence>
<feature type="transmembrane region" description="Helical" evidence="9">
    <location>
        <begin position="184"/>
        <end position="209"/>
    </location>
</feature>
<evidence type="ECO:0000256" key="9">
    <source>
        <dbReference type="SAM" id="Phobius"/>
    </source>
</evidence>
<evidence type="ECO:0000256" key="2">
    <source>
        <dbReference type="ARBA" id="ARBA00022448"/>
    </source>
</evidence>
<evidence type="ECO:0000256" key="1">
    <source>
        <dbReference type="ARBA" id="ARBA00004651"/>
    </source>
</evidence>
<dbReference type="InterPro" id="IPR001851">
    <property type="entry name" value="ABC_transp_permease"/>
</dbReference>
<accession>A0A172T2G3</accession>
<comment type="subcellular location">
    <subcellularLocation>
        <location evidence="1">Cell membrane</location>
        <topology evidence="1">Multi-pass membrane protein</topology>
    </subcellularLocation>
</comment>
<feature type="transmembrane region" description="Helical" evidence="9">
    <location>
        <begin position="56"/>
        <end position="76"/>
    </location>
</feature>
<evidence type="ECO:0000313" key="10">
    <source>
        <dbReference type="EMBL" id="ANE41154.1"/>
    </source>
</evidence>
<dbReference type="CDD" id="cd06582">
    <property type="entry name" value="TM_PBP1_LivH_like"/>
    <property type="match status" value="1"/>
</dbReference>
<evidence type="ECO:0000313" key="13">
    <source>
        <dbReference type="Proteomes" id="UP000077096"/>
    </source>
</evidence>
<reference evidence="10 13" key="1">
    <citation type="submission" date="2014-08" db="EMBL/GenBank/DDBJ databases">
        <title>Fervidobacterium pennivorans DYC genome.</title>
        <authorList>
            <person name="Wushke S."/>
        </authorList>
    </citation>
    <scope>NUCLEOTIDE SEQUENCE [LARGE SCALE GENOMIC DNA]</scope>
    <source>
        <strain evidence="10 13">DYC</strain>
    </source>
</reference>
<keyword evidence="4 9" id="KW-0812">Transmembrane</keyword>
<keyword evidence="6 9" id="KW-1133">Transmembrane helix</keyword>
<keyword evidence="5" id="KW-0029">Amino-acid transport</keyword>
<reference evidence="11" key="2">
    <citation type="journal article" date="2020" name="mSystems">
        <title>Genome- and Community-Level Interaction Insights into Carbon Utilization and Element Cycling Functions of Hydrothermarchaeota in Hydrothermal Sediment.</title>
        <authorList>
            <person name="Zhou Z."/>
            <person name="Liu Y."/>
            <person name="Xu W."/>
            <person name="Pan J."/>
            <person name="Luo Z.H."/>
            <person name="Li M."/>
        </authorList>
    </citation>
    <scope>NUCLEOTIDE SEQUENCE [LARGE SCALE GENOMIC DNA]</scope>
    <source>
        <strain evidence="12">SpSt-604</strain>
        <strain evidence="11">SpSt-640</strain>
    </source>
</reference>
<protein>
    <submittedName>
        <fullName evidence="10 11">ABC transporter permease</fullName>
    </submittedName>
</protein>
<feature type="transmembrane region" description="Helical" evidence="9">
    <location>
        <begin position="263"/>
        <end position="284"/>
    </location>
</feature>
<feature type="transmembrane region" description="Helical" evidence="9">
    <location>
        <begin position="229"/>
        <end position="251"/>
    </location>
</feature>
<dbReference type="EMBL" id="DSZT01000126">
    <property type="protein sequence ID" value="HGU42071.1"/>
    <property type="molecule type" value="Genomic_DNA"/>
</dbReference>
<dbReference type="PANTHER" id="PTHR11795:SF451">
    <property type="entry name" value="ABC TRANSPORTER PERMEASE PROTEIN"/>
    <property type="match status" value="1"/>
</dbReference>
<proteinExistence type="inferred from homology"/>
<keyword evidence="7 9" id="KW-0472">Membrane</keyword>
<gene>
    <name evidence="12" type="ORF">ENT72_04020</name>
    <name evidence="11" type="ORF">ENU12_08565</name>
    <name evidence="10" type="ORF">JM64_03480</name>
</gene>
<dbReference type="GO" id="GO:0022857">
    <property type="term" value="F:transmembrane transporter activity"/>
    <property type="evidence" value="ECO:0007669"/>
    <property type="project" value="InterPro"/>
</dbReference>
<dbReference type="Pfam" id="PF02653">
    <property type="entry name" value="BPD_transp_2"/>
    <property type="match status" value="1"/>
</dbReference>
<evidence type="ECO:0000256" key="6">
    <source>
        <dbReference type="ARBA" id="ARBA00022989"/>
    </source>
</evidence>
<feature type="transmembrane region" description="Helical" evidence="9">
    <location>
        <begin position="143"/>
        <end position="163"/>
    </location>
</feature>
<dbReference type="EMBL" id="CP011393">
    <property type="protein sequence ID" value="ANE41154.1"/>
    <property type="molecule type" value="Genomic_DNA"/>
</dbReference>
<dbReference type="PANTHER" id="PTHR11795">
    <property type="entry name" value="BRANCHED-CHAIN AMINO ACID TRANSPORT SYSTEM PERMEASE PROTEIN LIVH"/>
    <property type="match status" value="1"/>
</dbReference>
<dbReference type="OrthoDB" id="9807115at2"/>
<name>A0A172T2G3_FERPE</name>
<evidence type="ECO:0000313" key="11">
    <source>
        <dbReference type="EMBL" id="HGQ77929.1"/>
    </source>
</evidence>
<evidence type="ECO:0000256" key="7">
    <source>
        <dbReference type="ARBA" id="ARBA00023136"/>
    </source>
</evidence>
<dbReference type="AlphaFoldDB" id="A0A172T2G3"/>
<sequence length="292" mass="31638">MINQILLGLSTGAMYSLVAIGLVMMYKVSGVMNFAYGNMGMFMTYVIWWLSSSIGLNIFVSIALGIIFAALIGILVERYGLRPIRHLSHGSMLIVTFGILMILEGLAVQLWGTEYKSFPELITGAPYVIKGDFGIMVIRRQDILVFSILAVVSIAIALFTKFTKFGIAVRAVSENEEIASYMGINVGSVLAFSWAFGTAMAALVGVIAAPKVFVSPTMLTFYQIQGFTAAVLGGFETFTGAVFGGLLLGVIEKIVGNYISEGFKASISLVIIVMVLVFFPNGLFGRRVRRRA</sequence>
<dbReference type="PATRIC" id="fig|93466.3.peg.750"/>
<comment type="similarity">
    <text evidence="8">Belongs to the binding-protein-dependent transport system permease family. LivHM subfamily.</text>
</comment>
<feature type="transmembrane region" description="Helical" evidence="9">
    <location>
        <begin position="6"/>
        <end position="26"/>
    </location>
</feature>
<organism evidence="10 13">
    <name type="scientific">Fervidobacterium pennivorans</name>
    <dbReference type="NCBI Taxonomy" id="93466"/>
    <lineage>
        <taxon>Bacteria</taxon>
        <taxon>Thermotogati</taxon>
        <taxon>Thermotogota</taxon>
        <taxon>Thermotogae</taxon>
        <taxon>Thermotogales</taxon>
        <taxon>Fervidobacteriaceae</taxon>
        <taxon>Fervidobacterium</taxon>
    </lineage>
</organism>
<keyword evidence="2" id="KW-0813">Transport</keyword>
<dbReference type="KEGG" id="fng:JM64_03480"/>
<dbReference type="EMBL" id="DTBH01000176">
    <property type="protein sequence ID" value="HGQ77929.1"/>
    <property type="molecule type" value="Genomic_DNA"/>
</dbReference>
<evidence type="ECO:0000256" key="8">
    <source>
        <dbReference type="ARBA" id="ARBA00037998"/>
    </source>
</evidence>